<sequence>MTSNTEDEMTLATRPTATDRIRSICMGASAAAMILVPTLGPVIAGTEEGAEDFDTEITPPGYAFTIWAPIFAGVAANTIQHAARPATEINRRTGWWLTAAYSANIVWSLAAQSDRFRYTPLILPIAAGFALIGHRRAQSVELHGTDRIVSHISGLLFGWTSVASVVNAFAIGHRGRGSTTKRTSRKLARYALAGAAAGISAIIGTSRHGHTSIAAASGWAMATNAANPERTKHTRVINAACAALVLGACGVRRVISKTRKNRGQSP</sequence>
<proteinExistence type="predicted"/>
<feature type="transmembrane region" description="Helical" evidence="1">
    <location>
        <begin position="190"/>
        <end position="209"/>
    </location>
</feature>
<evidence type="ECO:0000313" key="2">
    <source>
        <dbReference type="EMBL" id="MDR8020005.1"/>
    </source>
</evidence>
<dbReference type="Proteomes" id="UP001251870">
    <property type="component" value="Unassembled WGS sequence"/>
</dbReference>
<accession>A0ABU2DUP8</accession>
<protein>
    <recommendedName>
        <fullName evidence="4">Tryptophan-rich sensory protein</fullName>
    </recommendedName>
</protein>
<feature type="transmembrane region" description="Helical" evidence="1">
    <location>
        <begin position="64"/>
        <end position="83"/>
    </location>
</feature>
<evidence type="ECO:0000313" key="3">
    <source>
        <dbReference type="Proteomes" id="UP001251870"/>
    </source>
</evidence>
<evidence type="ECO:0000256" key="1">
    <source>
        <dbReference type="SAM" id="Phobius"/>
    </source>
</evidence>
<dbReference type="EMBL" id="JAVKGR010000014">
    <property type="protein sequence ID" value="MDR8020005.1"/>
    <property type="molecule type" value="Genomic_DNA"/>
</dbReference>
<keyword evidence="1" id="KW-1133">Transmembrane helix</keyword>
<feature type="transmembrane region" description="Helical" evidence="1">
    <location>
        <begin position="236"/>
        <end position="255"/>
    </location>
</feature>
<keyword evidence="3" id="KW-1185">Reference proteome</keyword>
<reference evidence="2 3" key="1">
    <citation type="submission" date="2023-09" db="EMBL/GenBank/DDBJ databases">
        <title>Description of three actinobacteria isolated from air of manufacturing shop in a pharmaceutical factory.</title>
        <authorList>
            <person name="Zhang D.-F."/>
        </authorList>
    </citation>
    <scope>NUCLEOTIDE SEQUENCE [LARGE SCALE GENOMIC DNA]</scope>
    <source>
        <strain evidence="2 3">LY-0111</strain>
    </source>
</reference>
<name>A0ABU2DUP8_9MICC</name>
<comment type="caution">
    <text evidence="2">The sequence shown here is derived from an EMBL/GenBank/DDBJ whole genome shotgun (WGS) entry which is preliminary data.</text>
</comment>
<keyword evidence="1" id="KW-0812">Transmembrane</keyword>
<feature type="transmembrane region" description="Helical" evidence="1">
    <location>
        <begin position="148"/>
        <end position="170"/>
    </location>
</feature>
<keyword evidence="1" id="KW-0472">Membrane</keyword>
<feature type="transmembrane region" description="Helical" evidence="1">
    <location>
        <begin position="21"/>
        <end position="44"/>
    </location>
</feature>
<organism evidence="2 3">
    <name type="scientific">Nesterenkonia aerolata</name>
    <dbReference type="NCBI Taxonomy" id="3074079"/>
    <lineage>
        <taxon>Bacteria</taxon>
        <taxon>Bacillati</taxon>
        <taxon>Actinomycetota</taxon>
        <taxon>Actinomycetes</taxon>
        <taxon>Micrococcales</taxon>
        <taxon>Micrococcaceae</taxon>
        <taxon>Nesterenkonia</taxon>
    </lineage>
</organism>
<dbReference type="RefSeq" id="WP_310548990.1">
    <property type="nucleotide sequence ID" value="NZ_JAVKGR010000014.1"/>
</dbReference>
<feature type="transmembrane region" description="Helical" evidence="1">
    <location>
        <begin position="95"/>
        <end position="113"/>
    </location>
</feature>
<gene>
    <name evidence="2" type="ORF">RIL96_10565</name>
</gene>
<evidence type="ECO:0008006" key="4">
    <source>
        <dbReference type="Google" id="ProtNLM"/>
    </source>
</evidence>